<protein>
    <recommendedName>
        <fullName evidence="3">ATP-dependent DNA ligase family profile domain-containing protein</fullName>
    </recommendedName>
</protein>
<accession>A0ABU2U9T5</accession>
<dbReference type="SUPFAM" id="SSF56091">
    <property type="entry name" value="DNA ligase/mRNA capping enzyme, catalytic domain"/>
    <property type="match status" value="1"/>
</dbReference>
<proteinExistence type="predicted"/>
<comment type="caution">
    <text evidence="1">The sequence shown here is derived from an EMBL/GenBank/DDBJ whole genome shotgun (WGS) entry which is preliminary data.</text>
</comment>
<evidence type="ECO:0000313" key="1">
    <source>
        <dbReference type="EMBL" id="MDT0469801.1"/>
    </source>
</evidence>
<organism evidence="1 2">
    <name type="scientific">Streptomyces gibsoniae</name>
    <dbReference type="NCBI Taxonomy" id="3075529"/>
    <lineage>
        <taxon>Bacteria</taxon>
        <taxon>Bacillati</taxon>
        <taxon>Actinomycetota</taxon>
        <taxon>Actinomycetes</taxon>
        <taxon>Kitasatosporales</taxon>
        <taxon>Streptomycetaceae</taxon>
        <taxon>Streptomyces</taxon>
    </lineage>
</organism>
<evidence type="ECO:0008006" key="3">
    <source>
        <dbReference type="Google" id="ProtNLM"/>
    </source>
</evidence>
<name>A0ABU2U9T5_9ACTN</name>
<dbReference type="Gene3D" id="3.30.470.30">
    <property type="entry name" value="DNA ligase/mRNA capping enzyme"/>
    <property type="match status" value="1"/>
</dbReference>
<sequence>MGRVVLRPRRGTGFPEAETRAAQLPEATTLDGELVVWDAAGRLAFERLQNRLARRSA</sequence>
<dbReference type="Proteomes" id="UP001183809">
    <property type="component" value="Unassembled WGS sequence"/>
</dbReference>
<gene>
    <name evidence="1" type="ORF">RM764_43910</name>
</gene>
<dbReference type="RefSeq" id="WP_311701216.1">
    <property type="nucleotide sequence ID" value="NZ_JAVREY010000131.1"/>
</dbReference>
<evidence type="ECO:0000313" key="2">
    <source>
        <dbReference type="Proteomes" id="UP001183809"/>
    </source>
</evidence>
<keyword evidence="2" id="KW-1185">Reference proteome</keyword>
<reference evidence="2" key="1">
    <citation type="submission" date="2023-07" db="EMBL/GenBank/DDBJ databases">
        <title>30 novel species of actinomycetes from the DSMZ collection.</title>
        <authorList>
            <person name="Nouioui I."/>
        </authorList>
    </citation>
    <scope>NUCLEOTIDE SEQUENCE [LARGE SCALE GENOMIC DNA]</scope>
    <source>
        <strain evidence="2">DSM 41699</strain>
    </source>
</reference>
<dbReference type="EMBL" id="JAVREY010000131">
    <property type="protein sequence ID" value="MDT0469801.1"/>
    <property type="molecule type" value="Genomic_DNA"/>
</dbReference>